<comment type="caution">
    <text evidence="1">The sequence shown here is derived from an EMBL/GenBank/DDBJ whole genome shotgun (WGS) entry which is preliminary data.</text>
</comment>
<dbReference type="Proteomes" id="UP000827872">
    <property type="component" value="Linkage Group LG03"/>
</dbReference>
<evidence type="ECO:0000313" key="1">
    <source>
        <dbReference type="EMBL" id="KAH7992956.1"/>
    </source>
</evidence>
<accession>A0ACB8EJV2</accession>
<sequence length="211" mass="23890">MAFKVSLYELVDISIGTPEVGVVNFNSLHTFLHALLRHLKVEDILTEIKQEWQPPPTSESGKVPSAEDVTKLGDNRLANLEKKLKQLEHNLQGVEDQVRGVEDQVQGVQDSVHGMGKKVKGFQKQVSSMDRPSATELIEKTRSGSDTAVADMWRLMQLQKKVEANEEGLTQRNEWKKSCLSVSFVSDLVRLPVQKAELFLDYKQQYTLKEE</sequence>
<reference evidence="1" key="1">
    <citation type="submission" date="2021-08" db="EMBL/GenBank/DDBJ databases">
        <title>The first chromosome-level gecko genome reveals the dynamic sex chromosomes of Neotropical dwarf geckos (Sphaerodactylidae: Sphaerodactylus).</title>
        <authorList>
            <person name="Pinto B.J."/>
            <person name="Keating S.E."/>
            <person name="Gamble T."/>
        </authorList>
    </citation>
    <scope>NUCLEOTIDE SEQUENCE</scope>
    <source>
        <strain evidence="1">TG3544</strain>
    </source>
</reference>
<dbReference type="EMBL" id="CM037616">
    <property type="protein sequence ID" value="KAH7992956.1"/>
    <property type="molecule type" value="Genomic_DNA"/>
</dbReference>
<name>A0ACB8EJV2_9SAUR</name>
<gene>
    <name evidence="1" type="ORF">K3G42_028375</name>
</gene>
<protein>
    <submittedName>
        <fullName evidence="1">Uncharacterized protein</fullName>
    </submittedName>
</protein>
<keyword evidence="2" id="KW-1185">Reference proteome</keyword>
<proteinExistence type="predicted"/>
<organism evidence="1 2">
    <name type="scientific">Sphaerodactylus townsendi</name>
    <dbReference type="NCBI Taxonomy" id="933632"/>
    <lineage>
        <taxon>Eukaryota</taxon>
        <taxon>Metazoa</taxon>
        <taxon>Chordata</taxon>
        <taxon>Craniata</taxon>
        <taxon>Vertebrata</taxon>
        <taxon>Euteleostomi</taxon>
        <taxon>Lepidosauria</taxon>
        <taxon>Squamata</taxon>
        <taxon>Bifurcata</taxon>
        <taxon>Gekkota</taxon>
        <taxon>Sphaerodactylidae</taxon>
        <taxon>Sphaerodactylus</taxon>
    </lineage>
</organism>
<evidence type="ECO:0000313" key="2">
    <source>
        <dbReference type="Proteomes" id="UP000827872"/>
    </source>
</evidence>